<evidence type="ECO:0000313" key="4">
    <source>
        <dbReference type="EMBL" id="KAE8130031.1"/>
    </source>
</evidence>
<dbReference type="EMBL" id="QDAG01000001">
    <property type="protein sequence ID" value="KAE8130031.1"/>
    <property type="molecule type" value="Genomic_DNA"/>
</dbReference>
<evidence type="ECO:0000313" key="5">
    <source>
        <dbReference type="Proteomes" id="UP000325415"/>
    </source>
</evidence>
<gene>
    <name evidence="4" type="ORF">DDE84_00040</name>
</gene>
<dbReference type="GeneID" id="78126096"/>
<dbReference type="AlphaFoldDB" id="A0A5N6SAC7"/>
<dbReference type="Pfam" id="PF00440">
    <property type="entry name" value="TetR_N"/>
    <property type="match status" value="1"/>
</dbReference>
<dbReference type="GO" id="GO:0003677">
    <property type="term" value="F:DNA binding"/>
    <property type="evidence" value="ECO:0007669"/>
    <property type="project" value="UniProtKB-UniRule"/>
</dbReference>
<dbReference type="PROSITE" id="PS50977">
    <property type="entry name" value="HTH_TETR_2"/>
    <property type="match status" value="1"/>
</dbReference>
<feature type="DNA-binding region" description="H-T-H motif" evidence="2">
    <location>
        <begin position="30"/>
        <end position="49"/>
    </location>
</feature>
<dbReference type="InterPro" id="IPR001647">
    <property type="entry name" value="HTH_TetR"/>
</dbReference>
<dbReference type="OrthoDB" id="3682047at2"/>
<feature type="domain" description="HTH tetR-type" evidence="3">
    <location>
        <begin position="7"/>
        <end position="67"/>
    </location>
</feature>
<dbReference type="SUPFAM" id="SSF46689">
    <property type="entry name" value="Homeodomain-like"/>
    <property type="match status" value="1"/>
</dbReference>
<reference evidence="4 5" key="1">
    <citation type="submission" date="2018-04" db="EMBL/GenBank/DDBJ databases">
        <authorList>
            <person name="Eckel V.P."/>
            <person name="Vogel R.F."/>
        </authorList>
    </citation>
    <scope>NUCLEOTIDE SEQUENCE [LARGE SCALE GENOMIC DNA]</scope>
    <source>
        <strain evidence="5">TMW 2.1764</strain>
    </source>
</reference>
<protein>
    <submittedName>
        <fullName evidence="4">TetR/AcrR family transcriptional regulator</fullName>
    </submittedName>
</protein>
<dbReference type="Gene3D" id="1.10.357.10">
    <property type="entry name" value="Tetracycline Repressor, domain 2"/>
    <property type="match status" value="1"/>
</dbReference>
<sequence length="202" mass="21813">MSRSLDPQRRVALLHAGQQVLASKGAGKATIDDITQTAGVAKGTFYLYFSSKADLIKALRADFAGQIGNALREHMEGNAHRDWQAEARNLLRLAVDEYLQIAPSYSAVLDCASSEADDTSWERSITAVIADFLQAAKAQHACAVEDSEVAAVFLFHGINGVCHHALHAASGTSDDSADAWDSERVAAAIEPFVVALFRDERR</sequence>
<dbReference type="InterPro" id="IPR009057">
    <property type="entry name" value="Homeodomain-like_sf"/>
</dbReference>
<evidence type="ECO:0000259" key="3">
    <source>
        <dbReference type="PROSITE" id="PS50977"/>
    </source>
</evidence>
<evidence type="ECO:0000256" key="1">
    <source>
        <dbReference type="ARBA" id="ARBA00023125"/>
    </source>
</evidence>
<dbReference type="InterPro" id="IPR050624">
    <property type="entry name" value="HTH-type_Tx_Regulator"/>
</dbReference>
<name>A0A5N6SAC7_9BIFI</name>
<proteinExistence type="predicted"/>
<comment type="caution">
    <text evidence="4">The sequence shown here is derived from an EMBL/GenBank/DDBJ whole genome shotgun (WGS) entry which is preliminary data.</text>
</comment>
<organism evidence="4 5">
    <name type="scientific">Bifidobacterium tibiigranuli</name>
    <dbReference type="NCBI Taxonomy" id="2172043"/>
    <lineage>
        <taxon>Bacteria</taxon>
        <taxon>Bacillati</taxon>
        <taxon>Actinomycetota</taxon>
        <taxon>Actinomycetes</taxon>
        <taxon>Bifidobacteriales</taxon>
        <taxon>Bifidobacteriaceae</taxon>
        <taxon>Bifidobacterium</taxon>
    </lineage>
</organism>
<dbReference type="Proteomes" id="UP000325415">
    <property type="component" value="Unassembled WGS sequence"/>
</dbReference>
<dbReference type="RefSeq" id="WP_152579727.1">
    <property type="nucleotide sequence ID" value="NZ_JAKVIV010000018.1"/>
</dbReference>
<evidence type="ECO:0000256" key="2">
    <source>
        <dbReference type="PROSITE-ProRule" id="PRU00335"/>
    </source>
</evidence>
<accession>A0A5N6SAC7</accession>
<keyword evidence="5" id="KW-1185">Reference proteome</keyword>
<dbReference type="PANTHER" id="PTHR43479">
    <property type="entry name" value="ACREF/ENVCD OPERON REPRESSOR-RELATED"/>
    <property type="match status" value="1"/>
</dbReference>
<dbReference type="PANTHER" id="PTHR43479:SF11">
    <property type="entry name" value="ACREF_ENVCD OPERON REPRESSOR-RELATED"/>
    <property type="match status" value="1"/>
</dbReference>
<keyword evidence="1 2" id="KW-0238">DNA-binding</keyword>
<dbReference type="PRINTS" id="PR00455">
    <property type="entry name" value="HTHTETR"/>
</dbReference>